<feature type="domain" description="HTH arsR-type" evidence="1">
    <location>
        <begin position="1"/>
        <end position="94"/>
    </location>
</feature>
<dbReference type="PANTHER" id="PTHR39168">
    <property type="entry name" value="TRANSCRIPTIONAL REGULATOR-RELATED"/>
    <property type="match status" value="1"/>
</dbReference>
<dbReference type="Pfam" id="PF12840">
    <property type="entry name" value="HTH_20"/>
    <property type="match status" value="1"/>
</dbReference>
<comment type="caution">
    <text evidence="2">The sequence shown here is derived from an EMBL/GenBank/DDBJ whole genome shotgun (WGS) entry which is preliminary data.</text>
</comment>
<dbReference type="AlphaFoldDB" id="A0A086A0V5"/>
<proteinExistence type="predicted"/>
<dbReference type="SUPFAM" id="SSF46785">
    <property type="entry name" value="Winged helix' DNA-binding domain"/>
    <property type="match status" value="1"/>
</dbReference>
<dbReference type="GO" id="GO:0097063">
    <property type="term" value="F:cadmium ion sensor activity"/>
    <property type="evidence" value="ECO:0007669"/>
    <property type="project" value="TreeGrafter"/>
</dbReference>
<dbReference type="STRING" id="445961.IW15_21400"/>
<gene>
    <name evidence="2" type="ORF">IW15_21400</name>
</gene>
<dbReference type="GO" id="GO:0046686">
    <property type="term" value="P:response to cadmium ion"/>
    <property type="evidence" value="ECO:0007669"/>
    <property type="project" value="TreeGrafter"/>
</dbReference>
<organism evidence="2 3">
    <name type="scientific">Chryseobacterium soli</name>
    <dbReference type="NCBI Taxonomy" id="445961"/>
    <lineage>
        <taxon>Bacteria</taxon>
        <taxon>Pseudomonadati</taxon>
        <taxon>Bacteroidota</taxon>
        <taxon>Flavobacteriia</taxon>
        <taxon>Flavobacteriales</taxon>
        <taxon>Weeksellaceae</taxon>
        <taxon>Chryseobacterium group</taxon>
        <taxon>Chryseobacterium</taxon>
    </lineage>
</organism>
<evidence type="ECO:0000313" key="3">
    <source>
        <dbReference type="Proteomes" id="UP000028705"/>
    </source>
</evidence>
<dbReference type="Gene3D" id="1.10.10.10">
    <property type="entry name" value="Winged helix-like DNA-binding domain superfamily/Winged helix DNA-binding domain"/>
    <property type="match status" value="1"/>
</dbReference>
<dbReference type="InterPro" id="IPR036388">
    <property type="entry name" value="WH-like_DNA-bd_sf"/>
</dbReference>
<dbReference type="InterPro" id="IPR052543">
    <property type="entry name" value="HTH_Metal-responsive_Reg"/>
</dbReference>
<sequence>MNVEDKFVSISALMCEPTRARMLWNLLDGRAYTASELSIVADTSPTSASNHLSKLLEAEIVKVEIQGRHRYYSLSNSEVAYAVEGLANLANNSATKIVKKESDKNGIKYCRTCYDHLAGFVGVKIVEALETKGYLIKSKNVYLVSESGWEWFHFFNISKEGFNNNRRPVTRQCLDWSERRPHLAGQLGAEFLNKMLERKWFKKVEFSRELVVTSKGRQELYDLLGVVLQ</sequence>
<dbReference type="EMBL" id="JPRH01000012">
    <property type="protein sequence ID" value="KFF10319.1"/>
    <property type="molecule type" value="Genomic_DNA"/>
</dbReference>
<dbReference type="GO" id="GO:0010288">
    <property type="term" value="P:response to lead ion"/>
    <property type="evidence" value="ECO:0007669"/>
    <property type="project" value="TreeGrafter"/>
</dbReference>
<dbReference type="eggNOG" id="COG0640">
    <property type="taxonomic scope" value="Bacteria"/>
</dbReference>
<dbReference type="OrthoDB" id="9797716at2"/>
<evidence type="ECO:0000313" key="2">
    <source>
        <dbReference type="EMBL" id="KFF10319.1"/>
    </source>
</evidence>
<dbReference type="CDD" id="cd00090">
    <property type="entry name" value="HTH_ARSR"/>
    <property type="match status" value="1"/>
</dbReference>
<dbReference type="PROSITE" id="PS50987">
    <property type="entry name" value="HTH_ARSR_2"/>
    <property type="match status" value="1"/>
</dbReference>
<evidence type="ECO:0000259" key="1">
    <source>
        <dbReference type="PROSITE" id="PS50987"/>
    </source>
</evidence>
<dbReference type="RefSeq" id="WP_034715205.1">
    <property type="nucleotide sequence ID" value="NZ_JPRH01000012.1"/>
</dbReference>
<dbReference type="PANTHER" id="PTHR39168:SF1">
    <property type="entry name" value="TRANSCRIPTIONAL REGULATORY PROTEIN"/>
    <property type="match status" value="1"/>
</dbReference>
<dbReference type="GO" id="GO:0003677">
    <property type="term" value="F:DNA binding"/>
    <property type="evidence" value="ECO:0007669"/>
    <property type="project" value="TreeGrafter"/>
</dbReference>
<dbReference type="InterPro" id="IPR011991">
    <property type="entry name" value="ArsR-like_HTH"/>
</dbReference>
<keyword evidence="3" id="KW-1185">Reference proteome</keyword>
<protein>
    <submittedName>
        <fullName evidence="2">Transcriptional regulator</fullName>
    </submittedName>
</protein>
<dbReference type="SMART" id="SM00418">
    <property type="entry name" value="HTH_ARSR"/>
    <property type="match status" value="1"/>
</dbReference>
<reference evidence="2 3" key="1">
    <citation type="submission" date="2014-07" db="EMBL/GenBank/DDBJ databases">
        <title>Genome of Chryseobacterium soli DSM 19298.</title>
        <authorList>
            <person name="Stropko S.J."/>
            <person name="Pipes S.E."/>
            <person name="Newman J."/>
        </authorList>
    </citation>
    <scope>NUCLEOTIDE SEQUENCE [LARGE SCALE GENOMIC DNA]</scope>
    <source>
        <strain evidence="2 3">DSM 19298</strain>
    </source>
</reference>
<dbReference type="Proteomes" id="UP000028705">
    <property type="component" value="Unassembled WGS sequence"/>
</dbReference>
<dbReference type="GO" id="GO:0032791">
    <property type="term" value="F:lead ion binding"/>
    <property type="evidence" value="ECO:0007669"/>
    <property type="project" value="TreeGrafter"/>
</dbReference>
<name>A0A086A0V5_9FLAO</name>
<dbReference type="InterPro" id="IPR036390">
    <property type="entry name" value="WH_DNA-bd_sf"/>
</dbReference>
<accession>A0A086A0V5</accession>
<dbReference type="InterPro" id="IPR001845">
    <property type="entry name" value="HTH_ArsR_DNA-bd_dom"/>
</dbReference>
<dbReference type="GO" id="GO:0003700">
    <property type="term" value="F:DNA-binding transcription factor activity"/>
    <property type="evidence" value="ECO:0007669"/>
    <property type="project" value="InterPro"/>
</dbReference>